<dbReference type="Proteomes" id="UP001186974">
    <property type="component" value="Unassembled WGS sequence"/>
</dbReference>
<gene>
    <name evidence="1" type="ORF">LTS18_006126</name>
</gene>
<comment type="caution">
    <text evidence="1">The sequence shown here is derived from an EMBL/GenBank/DDBJ whole genome shotgun (WGS) entry which is preliminary data.</text>
</comment>
<name>A0ACC3DXP0_9PEZI</name>
<protein>
    <submittedName>
        <fullName evidence="1">Uncharacterized protein</fullName>
    </submittedName>
</protein>
<sequence length="561" mass="62001">MDKVEYATEDKGVVVDTPPYRGSEEGAIENVDGLHRSLSNRQIQWIAVGGSIGTALFVSIGWGLLEGGPGSLLIGFAFYASVVGSINSGMAEMAVYMPISGSFIRFAGKWVDDAFGFTAGWNFFLYEAILVPFEISALNLVLTFWRDDIPVAAVCAGCIVLYAVFNVFAVRWYGEAEFWLSSGKVILILILFFFTFITMVGGNPQGDAYGFRYWREPGAFAEYITTGALGRFEGFLGALFTAAWTVVGPEYIAMVAGEAIYPRITIKQAFKTVYWRFGIFFIGGALCCGIVVPYNDPTLIRIFNTEGTASGAASPYVIAMQNLGINGLPHVVNALLVTSIFSAGNSYVYMATRSLYSLALDGQAPKILRRTTKNGIPWICFLVTMLFPFLSFLSVGSGSAQAIKWLVNLVTASQVLNYVIMGITYLFFYRACKAQGLDRNTLPYKGWGQPYVNYYGLVFAFIIVIIQGYTVFLPGSFLVGTFFTYYTMIFVCILLYCGWKLVKRTKVVPALEADLLWDKEIIDRYEAATEPPLGLWEDIWVSTLTTLRIKKKKTTSVGDKS</sequence>
<accession>A0ACC3DXP0</accession>
<evidence type="ECO:0000313" key="2">
    <source>
        <dbReference type="Proteomes" id="UP001186974"/>
    </source>
</evidence>
<evidence type="ECO:0000313" key="1">
    <source>
        <dbReference type="EMBL" id="KAK3081488.1"/>
    </source>
</evidence>
<reference evidence="1" key="1">
    <citation type="submission" date="2024-09" db="EMBL/GenBank/DDBJ databases">
        <title>Black Yeasts Isolated from many extreme environments.</title>
        <authorList>
            <person name="Coleine C."/>
            <person name="Stajich J.E."/>
            <person name="Selbmann L."/>
        </authorList>
    </citation>
    <scope>NUCLEOTIDE SEQUENCE</scope>
    <source>
        <strain evidence="1">CCFEE 5737</strain>
    </source>
</reference>
<organism evidence="1 2">
    <name type="scientific">Coniosporium uncinatum</name>
    <dbReference type="NCBI Taxonomy" id="93489"/>
    <lineage>
        <taxon>Eukaryota</taxon>
        <taxon>Fungi</taxon>
        <taxon>Dikarya</taxon>
        <taxon>Ascomycota</taxon>
        <taxon>Pezizomycotina</taxon>
        <taxon>Dothideomycetes</taxon>
        <taxon>Dothideomycetes incertae sedis</taxon>
        <taxon>Coniosporium</taxon>
    </lineage>
</organism>
<dbReference type="EMBL" id="JAWDJW010000149">
    <property type="protein sequence ID" value="KAK3081488.1"/>
    <property type="molecule type" value="Genomic_DNA"/>
</dbReference>
<keyword evidence="2" id="KW-1185">Reference proteome</keyword>
<proteinExistence type="predicted"/>